<keyword evidence="1" id="KW-0472">Membrane</keyword>
<protein>
    <submittedName>
        <fullName evidence="2">Uncharacterized protein</fullName>
    </submittedName>
</protein>
<keyword evidence="1" id="KW-1133">Transmembrane helix</keyword>
<evidence type="ECO:0000313" key="2">
    <source>
        <dbReference type="EMBL" id="JAE25150.1"/>
    </source>
</evidence>
<evidence type="ECO:0000256" key="1">
    <source>
        <dbReference type="SAM" id="Phobius"/>
    </source>
</evidence>
<accession>A0A0A9GJ77</accession>
<sequence length="76" mass="9089">MLNYRPFYAWIIPYKLSWSFSLPETLIVLMEIFLLWSILLRDMVFCTPTICSICGVYDVKSRMKFAICKLHRCPDF</sequence>
<organism evidence="2">
    <name type="scientific">Arundo donax</name>
    <name type="common">Giant reed</name>
    <name type="synonym">Donax arundinaceus</name>
    <dbReference type="NCBI Taxonomy" id="35708"/>
    <lineage>
        <taxon>Eukaryota</taxon>
        <taxon>Viridiplantae</taxon>
        <taxon>Streptophyta</taxon>
        <taxon>Embryophyta</taxon>
        <taxon>Tracheophyta</taxon>
        <taxon>Spermatophyta</taxon>
        <taxon>Magnoliopsida</taxon>
        <taxon>Liliopsida</taxon>
        <taxon>Poales</taxon>
        <taxon>Poaceae</taxon>
        <taxon>PACMAD clade</taxon>
        <taxon>Arundinoideae</taxon>
        <taxon>Arundineae</taxon>
        <taxon>Arundo</taxon>
    </lineage>
</organism>
<dbReference type="AlphaFoldDB" id="A0A0A9GJ77"/>
<proteinExistence type="predicted"/>
<reference evidence="2" key="2">
    <citation type="journal article" date="2015" name="Data Brief">
        <title>Shoot transcriptome of the giant reed, Arundo donax.</title>
        <authorList>
            <person name="Barrero R.A."/>
            <person name="Guerrero F.D."/>
            <person name="Moolhuijzen P."/>
            <person name="Goolsby J.A."/>
            <person name="Tidwell J."/>
            <person name="Bellgard S.E."/>
            <person name="Bellgard M.I."/>
        </authorList>
    </citation>
    <scope>NUCLEOTIDE SEQUENCE</scope>
    <source>
        <tissue evidence="2">Shoot tissue taken approximately 20 cm above the soil surface</tissue>
    </source>
</reference>
<feature type="transmembrane region" description="Helical" evidence="1">
    <location>
        <begin position="20"/>
        <end position="40"/>
    </location>
</feature>
<keyword evidence="1" id="KW-0812">Transmembrane</keyword>
<reference evidence="2" key="1">
    <citation type="submission" date="2014-09" db="EMBL/GenBank/DDBJ databases">
        <authorList>
            <person name="Magalhaes I.L.F."/>
            <person name="Oliveira U."/>
            <person name="Santos F.R."/>
            <person name="Vidigal T.H.D.A."/>
            <person name="Brescovit A.D."/>
            <person name="Santos A.J."/>
        </authorList>
    </citation>
    <scope>NUCLEOTIDE SEQUENCE</scope>
    <source>
        <tissue evidence="2">Shoot tissue taken approximately 20 cm above the soil surface</tissue>
    </source>
</reference>
<name>A0A0A9GJ77_ARUDO</name>
<dbReference type="EMBL" id="GBRH01172746">
    <property type="protein sequence ID" value="JAE25150.1"/>
    <property type="molecule type" value="Transcribed_RNA"/>
</dbReference>